<feature type="compositionally biased region" description="Low complexity" evidence="1">
    <location>
        <begin position="63"/>
        <end position="75"/>
    </location>
</feature>
<dbReference type="STRING" id="673.AL542_10245"/>
<organism evidence="3 4">
    <name type="scientific">Grimontia hollisae</name>
    <name type="common">Vibrio hollisae</name>
    <dbReference type="NCBI Taxonomy" id="673"/>
    <lineage>
        <taxon>Bacteria</taxon>
        <taxon>Pseudomonadati</taxon>
        <taxon>Pseudomonadota</taxon>
        <taxon>Gammaproteobacteria</taxon>
        <taxon>Vibrionales</taxon>
        <taxon>Vibrionaceae</taxon>
        <taxon>Grimontia</taxon>
    </lineage>
</organism>
<evidence type="ECO:0000256" key="1">
    <source>
        <dbReference type="SAM" id="MobiDB-lite"/>
    </source>
</evidence>
<accession>A0A377HRW8</accession>
<dbReference type="AlphaFoldDB" id="A0A377HRW8"/>
<dbReference type="Pfam" id="PF13511">
    <property type="entry name" value="DUF4124"/>
    <property type="match status" value="1"/>
</dbReference>
<dbReference type="RefSeq" id="WP_040527937.1">
    <property type="nucleotide sequence ID" value="NZ_CP014056.2"/>
</dbReference>
<gene>
    <name evidence="3" type="ORF">NCTC11645_02905</name>
</gene>
<feature type="domain" description="DUF4124" evidence="2">
    <location>
        <begin position="11"/>
        <end position="75"/>
    </location>
</feature>
<reference evidence="3 4" key="1">
    <citation type="submission" date="2018-06" db="EMBL/GenBank/DDBJ databases">
        <authorList>
            <consortium name="Pathogen Informatics"/>
            <person name="Doyle S."/>
        </authorList>
    </citation>
    <scope>NUCLEOTIDE SEQUENCE [LARGE SCALE GENOMIC DNA]</scope>
    <source>
        <strain evidence="3 4">NCTC11645</strain>
    </source>
</reference>
<sequence length="186" mass="19814">MRITGMLLMGTLSATASAGDYYRWVDENGTLHFSDAPPSVSLELDVEIGTVPLPSQNAPEVFAPDAPDAPDTPATPETPPQASRISLLSPADEATVRHNEGTITLHLSTDLPLGKNQSVRAVMDGKKQPSSKDVSLTLKNVDRGAHTIKVQLLENGKVIAASHSVTVYLHRAKVKKALPPAKPSPR</sequence>
<evidence type="ECO:0000259" key="2">
    <source>
        <dbReference type="Pfam" id="PF13511"/>
    </source>
</evidence>
<protein>
    <recommendedName>
        <fullName evidence="2">DUF4124 domain-containing protein</fullName>
    </recommendedName>
</protein>
<dbReference type="InterPro" id="IPR025392">
    <property type="entry name" value="DUF4124"/>
</dbReference>
<dbReference type="Proteomes" id="UP000254512">
    <property type="component" value="Unassembled WGS sequence"/>
</dbReference>
<name>A0A377HRW8_GRIHO</name>
<feature type="region of interest" description="Disordered" evidence="1">
    <location>
        <begin position="55"/>
        <end position="83"/>
    </location>
</feature>
<proteinExistence type="predicted"/>
<evidence type="ECO:0000313" key="4">
    <source>
        <dbReference type="Proteomes" id="UP000254512"/>
    </source>
</evidence>
<evidence type="ECO:0000313" key="3">
    <source>
        <dbReference type="EMBL" id="STO58462.1"/>
    </source>
</evidence>
<dbReference type="GeneID" id="58896302"/>
<dbReference type="KEGG" id="gho:AL542_10245"/>
<dbReference type="EMBL" id="UGHD01000002">
    <property type="protein sequence ID" value="STO58462.1"/>
    <property type="molecule type" value="Genomic_DNA"/>
</dbReference>